<dbReference type="RefSeq" id="XP_002948019.1">
    <property type="nucleotide sequence ID" value="XM_002947973.1"/>
</dbReference>
<dbReference type="EMBL" id="GL378329">
    <property type="protein sequence ID" value="EFJ51007.1"/>
    <property type="molecule type" value="Genomic_DNA"/>
</dbReference>
<accession>D8TNK7</accession>
<proteinExistence type="predicted"/>
<dbReference type="Proteomes" id="UP000001058">
    <property type="component" value="Unassembled WGS sequence"/>
</dbReference>
<sequence>MCDQAVVRAQILDMTAPPKGSAAPSAVAAGLDARSHNSAAATSPGGGTGSGGTSASADNGNSKASFVNLVDAINAAGGNIANVVGIFRPSPSNMTAAARSMAQTGWDGLKGGDGGGGEGGGGEAGGGGGGGDGGGEGGGNGGGESEGAPEPETLAGQKVQTLAESQQKIEEARQQKQQAREDAAGKVPDRIRTGLNETEFAIFLADFRANFGSGKNIESLRALYQETDVYKAKDLATKVYNTLNSAAQLGIAALQAGPFALIGLIVIALGLASSITSLVAGILYAAGSAVGLYADIDTAISTGGGGAGGGGAGGGGAGGGGAGGGGGGGGGDMRSGSNKQEKKPAINCFDVQKKAAKGWMYNTAKYANDLNKYLMPYVFRGGADGLLAITEGILRSTINLARMVQSAT</sequence>
<evidence type="ECO:0000256" key="2">
    <source>
        <dbReference type="SAM" id="Phobius"/>
    </source>
</evidence>
<dbReference type="OrthoDB" id="545655at2759"/>
<feature type="compositionally biased region" description="Basic and acidic residues" evidence="1">
    <location>
        <begin position="167"/>
        <end position="186"/>
    </location>
</feature>
<feature type="compositionally biased region" description="Gly residues" evidence="1">
    <location>
        <begin position="323"/>
        <end position="333"/>
    </location>
</feature>
<keyword evidence="2" id="KW-0812">Transmembrane</keyword>
<dbReference type="KEGG" id="vcn:VOLCADRAFT_116575"/>
<keyword evidence="4" id="KW-1185">Reference proteome</keyword>
<dbReference type="GeneID" id="9621131"/>
<reference evidence="3 4" key="1">
    <citation type="journal article" date="2010" name="Science">
        <title>Genomic analysis of organismal complexity in the multicellular green alga Volvox carteri.</title>
        <authorList>
            <person name="Prochnik S.E."/>
            <person name="Umen J."/>
            <person name="Nedelcu A.M."/>
            <person name="Hallmann A."/>
            <person name="Miller S.M."/>
            <person name="Nishii I."/>
            <person name="Ferris P."/>
            <person name="Kuo A."/>
            <person name="Mitros T."/>
            <person name="Fritz-Laylin L.K."/>
            <person name="Hellsten U."/>
            <person name="Chapman J."/>
            <person name="Simakov O."/>
            <person name="Rensing S.A."/>
            <person name="Terry A."/>
            <person name="Pangilinan J."/>
            <person name="Kapitonov V."/>
            <person name="Jurka J."/>
            <person name="Salamov A."/>
            <person name="Shapiro H."/>
            <person name="Schmutz J."/>
            <person name="Grimwood J."/>
            <person name="Lindquist E."/>
            <person name="Lucas S."/>
            <person name="Grigoriev I.V."/>
            <person name="Schmitt R."/>
            <person name="Kirk D."/>
            <person name="Rokhsar D.S."/>
        </authorList>
    </citation>
    <scope>NUCLEOTIDE SEQUENCE [LARGE SCALE GENOMIC DNA]</scope>
    <source>
        <strain evidence="4">f. Nagariensis / Eve</strain>
    </source>
</reference>
<keyword evidence="2" id="KW-1133">Transmembrane helix</keyword>
<dbReference type="AlphaFoldDB" id="D8TNK7"/>
<protein>
    <submittedName>
        <fullName evidence="3">Uncharacterized protein</fullName>
    </submittedName>
</protein>
<evidence type="ECO:0000256" key="1">
    <source>
        <dbReference type="SAM" id="MobiDB-lite"/>
    </source>
</evidence>
<name>D8TNK7_VOLCA</name>
<evidence type="ECO:0000313" key="3">
    <source>
        <dbReference type="EMBL" id="EFJ51007.1"/>
    </source>
</evidence>
<evidence type="ECO:0000313" key="4">
    <source>
        <dbReference type="Proteomes" id="UP000001058"/>
    </source>
</evidence>
<organism evidence="4">
    <name type="scientific">Volvox carteri f. nagariensis</name>
    <dbReference type="NCBI Taxonomy" id="3068"/>
    <lineage>
        <taxon>Eukaryota</taxon>
        <taxon>Viridiplantae</taxon>
        <taxon>Chlorophyta</taxon>
        <taxon>core chlorophytes</taxon>
        <taxon>Chlorophyceae</taxon>
        <taxon>CS clade</taxon>
        <taxon>Chlamydomonadales</taxon>
        <taxon>Volvocaceae</taxon>
        <taxon>Volvox</taxon>
    </lineage>
</organism>
<feature type="region of interest" description="Disordered" evidence="1">
    <location>
        <begin position="34"/>
        <end position="58"/>
    </location>
</feature>
<feature type="region of interest" description="Disordered" evidence="1">
    <location>
        <begin position="323"/>
        <end position="342"/>
    </location>
</feature>
<feature type="compositionally biased region" description="Gly residues" evidence="1">
    <location>
        <begin position="108"/>
        <end position="145"/>
    </location>
</feature>
<feature type="region of interest" description="Disordered" evidence="1">
    <location>
        <begin position="97"/>
        <end position="186"/>
    </location>
</feature>
<gene>
    <name evidence="3" type="ORF">VOLCADRAFT_116575</name>
</gene>
<dbReference type="InParanoid" id="D8TNK7"/>
<keyword evidence="2" id="KW-0472">Membrane</keyword>
<feature type="transmembrane region" description="Helical" evidence="2">
    <location>
        <begin position="259"/>
        <end position="286"/>
    </location>
</feature>